<dbReference type="GO" id="GO:0000467">
    <property type="term" value="P:exonucleolytic trimming to generate mature 3'-end of 5.8S rRNA from tricistronic rRNA transcript (SSU-rRNA, 5.8S rRNA, LSU-rRNA)"/>
    <property type="evidence" value="ECO:0007669"/>
    <property type="project" value="TreeGrafter"/>
</dbReference>
<reference evidence="12" key="1">
    <citation type="submission" date="2022-11" db="UniProtKB">
        <authorList>
            <consortium name="WormBaseParasite"/>
        </authorList>
    </citation>
    <scope>IDENTIFICATION</scope>
</reference>
<dbReference type="PANTHER" id="PTHR11097">
    <property type="entry name" value="EXOSOME COMPLEX EXONUCLEASE RIBOSOMAL RNA PROCESSING PROTEIN"/>
    <property type="match status" value="1"/>
</dbReference>
<dbReference type="GO" id="GO:0071035">
    <property type="term" value="P:nuclear polyadenylation-dependent rRNA catabolic process"/>
    <property type="evidence" value="ECO:0007669"/>
    <property type="project" value="TreeGrafter"/>
</dbReference>
<keyword evidence="7" id="KW-0694">RNA-binding</keyword>
<evidence type="ECO:0000313" key="11">
    <source>
        <dbReference type="Proteomes" id="UP000887566"/>
    </source>
</evidence>
<evidence type="ECO:0000256" key="3">
    <source>
        <dbReference type="ARBA" id="ARBA00006678"/>
    </source>
</evidence>
<dbReference type="Gene3D" id="3.30.230.70">
    <property type="entry name" value="GHMP Kinase, N-terminal domain"/>
    <property type="match status" value="1"/>
</dbReference>
<dbReference type="SUPFAM" id="SSF55666">
    <property type="entry name" value="Ribonuclease PH domain 2-like"/>
    <property type="match status" value="1"/>
</dbReference>
<evidence type="ECO:0000259" key="10">
    <source>
        <dbReference type="Pfam" id="PF01138"/>
    </source>
</evidence>
<dbReference type="GO" id="GO:0000176">
    <property type="term" value="C:nuclear exosome (RNase complex)"/>
    <property type="evidence" value="ECO:0007669"/>
    <property type="project" value="TreeGrafter"/>
</dbReference>
<dbReference type="InterPro" id="IPR036345">
    <property type="entry name" value="ExoRNase_PH_dom2_sf"/>
</dbReference>
<dbReference type="GO" id="GO:0071038">
    <property type="term" value="P:TRAMP-dependent tRNA surveillance pathway"/>
    <property type="evidence" value="ECO:0007669"/>
    <property type="project" value="TreeGrafter"/>
</dbReference>
<dbReference type="GO" id="GO:0016075">
    <property type="term" value="P:rRNA catabolic process"/>
    <property type="evidence" value="ECO:0007669"/>
    <property type="project" value="TreeGrafter"/>
</dbReference>
<dbReference type="GO" id="GO:0035925">
    <property type="term" value="F:mRNA 3'-UTR AU-rich region binding"/>
    <property type="evidence" value="ECO:0007669"/>
    <property type="project" value="TreeGrafter"/>
</dbReference>
<dbReference type="Pfam" id="PF01138">
    <property type="entry name" value="RNase_PH"/>
    <property type="match status" value="1"/>
</dbReference>
<dbReference type="GO" id="GO:0034476">
    <property type="term" value="P:U5 snRNA 3'-end processing"/>
    <property type="evidence" value="ECO:0007669"/>
    <property type="project" value="TreeGrafter"/>
</dbReference>
<dbReference type="AlphaFoldDB" id="A0A914WG18"/>
<evidence type="ECO:0000256" key="1">
    <source>
        <dbReference type="ARBA" id="ARBA00004496"/>
    </source>
</evidence>
<dbReference type="InterPro" id="IPR001247">
    <property type="entry name" value="ExoRNase_PH_dom1"/>
</dbReference>
<evidence type="ECO:0000256" key="6">
    <source>
        <dbReference type="ARBA" id="ARBA00022835"/>
    </source>
</evidence>
<evidence type="ECO:0000256" key="2">
    <source>
        <dbReference type="ARBA" id="ARBA00004604"/>
    </source>
</evidence>
<keyword evidence="8" id="KW-0539">Nucleus</keyword>
<name>A0A914WG18_9BILA</name>
<keyword evidence="6" id="KW-0271">Exosome</keyword>
<evidence type="ECO:0000256" key="4">
    <source>
        <dbReference type="ARBA" id="ARBA00022490"/>
    </source>
</evidence>
<keyword evidence="5" id="KW-0698">rRNA processing</keyword>
<evidence type="ECO:0000256" key="7">
    <source>
        <dbReference type="ARBA" id="ARBA00022884"/>
    </source>
</evidence>
<organism evidence="11 12">
    <name type="scientific">Plectus sambesii</name>
    <dbReference type="NCBI Taxonomy" id="2011161"/>
    <lineage>
        <taxon>Eukaryota</taxon>
        <taxon>Metazoa</taxon>
        <taxon>Ecdysozoa</taxon>
        <taxon>Nematoda</taxon>
        <taxon>Chromadorea</taxon>
        <taxon>Plectida</taxon>
        <taxon>Plectina</taxon>
        <taxon>Plectoidea</taxon>
        <taxon>Plectidae</taxon>
        <taxon>Plectus</taxon>
    </lineage>
</organism>
<proteinExistence type="inferred from homology"/>
<dbReference type="GO" id="GO:0005730">
    <property type="term" value="C:nucleolus"/>
    <property type="evidence" value="ECO:0007669"/>
    <property type="project" value="UniProtKB-SubCell"/>
</dbReference>
<evidence type="ECO:0000313" key="12">
    <source>
        <dbReference type="WBParaSite" id="PSAMB.scaffold3size181960.g453.t1"/>
    </source>
</evidence>
<evidence type="ECO:0000256" key="8">
    <source>
        <dbReference type="ARBA" id="ARBA00023242"/>
    </source>
</evidence>
<dbReference type="WBParaSite" id="PSAMB.scaffold3size181960.g453.t1">
    <property type="protein sequence ID" value="PSAMB.scaffold3size181960.g453.t1"/>
    <property type="gene ID" value="PSAMB.scaffold3size181960.g453"/>
</dbReference>
<feature type="domain" description="Exoribonuclease phosphorolytic" evidence="10">
    <location>
        <begin position="34"/>
        <end position="164"/>
    </location>
</feature>
<dbReference type="InterPro" id="IPR027408">
    <property type="entry name" value="PNPase/RNase_PH_dom_sf"/>
</dbReference>
<comment type="subcellular location">
    <subcellularLocation>
        <location evidence="1">Cytoplasm</location>
    </subcellularLocation>
    <subcellularLocation>
        <location evidence="2">Nucleus</location>
        <location evidence="2">Nucleolus</location>
    </subcellularLocation>
</comment>
<dbReference type="InterPro" id="IPR020568">
    <property type="entry name" value="Ribosomal_Su5_D2-typ_SF"/>
</dbReference>
<keyword evidence="4" id="KW-0963">Cytoplasm</keyword>
<keyword evidence="11" id="KW-1185">Reference proteome</keyword>
<comment type="similarity">
    <text evidence="3">Belongs to the RNase PH family.</text>
</comment>
<sequence length="298" mass="31843">MASPADLLRVCDPGEYYRSFLERDLLPDGRATSEFRPLSLQLGVISSAYGSAMVRQGGACVVVSVQPEVSVPIDGSGFIVVNVDSSLDATDASLSMQAQLEDTVACLHSLIDDDAIVNRKSLVVVAEKIAWTLYVEVLVLSVDGGLTDATVSALVGALADLRLPSISLKDEATDDDRPFELSKAALVISDARHRLELVDYPVSSTFVFHKATCADGDAKKRKRAVMRCICDPSEQLLALMTGACNVVVGRQGQVYRVNRGGGGEGVSISTLDTVVSLAAKRQQSVELVIEQALRMRAD</sequence>
<dbReference type="SUPFAM" id="SSF54211">
    <property type="entry name" value="Ribosomal protein S5 domain 2-like"/>
    <property type="match status" value="1"/>
</dbReference>
<dbReference type="InterPro" id="IPR050590">
    <property type="entry name" value="Exosome_comp_Rrp42_subfam"/>
</dbReference>
<accession>A0A914WG18</accession>
<dbReference type="Proteomes" id="UP000887566">
    <property type="component" value="Unplaced"/>
</dbReference>
<dbReference type="GO" id="GO:0034473">
    <property type="term" value="P:U1 snRNA 3'-end processing"/>
    <property type="evidence" value="ECO:0007669"/>
    <property type="project" value="TreeGrafter"/>
</dbReference>
<evidence type="ECO:0000256" key="5">
    <source>
        <dbReference type="ARBA" id="ARBA00022552"/>
    </source>
</evidence>
<dbReference type="PANTHER" id="PTHR11097:SF9">
    <property type="entry name" value="EXOSOME COMPLEX COMPONENT RRP43"/>
    <property type="match status" value="1"/>
</dbReference>
<dbReference type="GO" id="GO:0034475">
    <property type="term" value="P:U4 snRNA 3'-end processing"/>
    <property type="evidence" value="ECO:0007669"/>
    <property type="project" value="TreeGrafter"/>
</dbReference>
<protein>
    <recommendedName>
        <fullName evidence="9">Ribosomal RNA-processing protein 43</fullName>
    </recommendedName>
</protein>
<dbReference type="GO" id="GO:0000177">
    <property type="term" value="C:cytoplasmic exosome (RNase complex)"/>
    <property type="evidence" value="ECO:0007669"/>
    <property type="project" value="TreeGrafter"/>
</dbReference>
<dbReference type="GO" id="GO:0071028">
    <property type="term" value="P:nuclear mRNA surveillance"/>
    <property type="evidence" value="ECO:0007669"/>
    <property type="project" value="TreeGrafter"/>
</dbReference>
<evidence type="ECO:0000256" key="9">
    <source>
        <dbReference type="ARBA" id="ARBA00030617"/>
    </source>
</evidence>